<sequence length="198" mass="21847">MDQHKISAASFSSFVLFFFCISLSSQTIRAEHTWQEAFKALGIAWNPDGTLNRSIDIPMVDPTPYADTKPAPIALSQDIYLSPNSKAYIRLYIPVNPPKNRKLPLIIYLHGGDFVLFSVSTVIFHNFCNDIASQFPAVVASVEFRLAPENRLPAAYDDALNAIFWPRTRPWGSAAVIPGWSTLISPGFSCWAAAPAAT</sequence>
<proteinExistence type="inferred from homology"/>
<dbReference type="PANTHER" id="PTHR23024:SF113">
    <property type="entry name" value="CARBOXYLESTERASE 8-RELATED"/>
    <property type="match status" value="1"/>
</dbReference>
<keyword evidence="5" id="KW-1185">Reference proteome</keyword>
<evidence type="ECO:0000256" key="1">
    <source>
        <dbReference type="ARBA" id="ARBA00010515"/>
    </source>
</evidence>
<comment type="caution">
    <text evidence="4">The sequence shown here is derived from an EMBL/GenBank/DDBJ whole genome shotgun (WGS) entry which is preliminary data.</text>
</comment>
<evidence type="ECO:0000313" key="4">
    <source>
        <dbReference type="EMBL" id="KAK4415967.1"/>
    </source>
</evidence>
<organism evidence="4 5">
    <name type="scientific">Sesamum alatum</name>
    <dbReference type="NCBI Taxonomy" id="300844"/>
    <lineage>
        <taxon>Eukaryota</taxon>
        <taxon>Viridiplantae</taxon>
        <taxon>Streptophyta</taxon>
        <taxon>Embryophyta</taxon>
        <taxon>Tracheophyta</taxon>
        <taxon>Spermatophyta</taxon>
        <taxon>Magnoliopsida</taxon>
        <taxon>eudicotyledons</taxon>
        <taxon>Gunneridae</taxon>
        <taxon>Pentapetalae</taxon>
        <taxon>asterids</taxon>
        <taxon>lamiids</taxon>
        <taxon>Lamiales</taxon>
        <taxon>Pedaliaceae</taxon>
        <taxon>Sesamum</taxon>
    </lineage>
</organism>
<name>A0AAE2CBF9_9LAMI</name>
<dbReference type="Proteomes" id="UP001293254">
    <property type="component" value="Unassembled WGS sequence"/>
</dbReference>
<dbReference type="InterPro" id="IPR013094">
    <property type="entry name" value="AB_hydrolase_3"/>
</dbReference>
<protein>
    <submittedName>
        <fullName evidence="4">Carboxylesterase 1</fullName>
    </submittedName>
</protein>
<keyword evidence="2" id="KW-0732">Signal</keyword>
<evidence type="ECO:0000256" key="2">
    <source>
        <dbReference type="SAM" id="SignalP"/>
    </source>
</evidence>
<dbReference type="InterPro" id="IPR050466">
    <property type="entry name" value="Carboxylest/Gibb_receptor"/>
</dbReference>
<feature type="signal peptide" evidence="2">
    <location>
        <begin position="1"/>
        <end position="30"/>
    </location>
</feature>
<evidence type="ECO:0000259" key="3">
    <source>
        <dbReference type="Pfam" id="PF07859"/>
    </source>
</evidence>
<comment type="similarity">
    <text evidence="1">Belongs to the 'GDXG' lipolytic enzyme family.</text>
</comment>
<dbReference type="PANTHER" id="PTHR23024">
    <property type="entry name" value="ARYLACETAMIDE DEACETYLASE"/>
    <property type="match status" value="1"/>
</dbReference>
<gene>
    <name evidence="4" type="ORF">Salat_2704100</name>
</gene>
<dbReference type="Pfam" id="PF07859">
    <property type="entry name" value="Abhydrolase_3"/>
    <property type="match status" value="1"/>
</dbReference>
<reference evidence="4" key="1">
    <citation type="submission" date="2020-06" db="EMBL/GenBank/DDBJ databases">
        <authorList>
            <person name="Li T."/>
            <person name="Hu X."/>
            <person name="Zhang T."/>
            <person name="Song X."/>
            <person name="Zhang H."/>
            <person name="Dai N."/>
            <person name="Sheng W."/>
            <person name="Hou X."/>
            <person name="Wei L."/>
        </authorList>
    </citation>
    <scope>NUCLEOTIDE SEQUENCE</scope>
    <source>
        <strain evidence="4">3651</strain>
        <tissue evidence="4">Leaf</tissue>
    </source>
</reference>
<dbReference type="SUPFAM" id="SSF53474">
    <property type="entry name" value="alpha/beta-Hydrolases"/>
    <property type="match status" value="1"/>
</dbReference>
<dbReference type="GO" id="GO:0016787">
    <property type="term" value="F:hydrolase activity"/>
    <property type="evidence" value="ECO:0007669"/>
    <property type="project" value="InterPro"/>
</dbReference>
<dbReference type="Gene3D" id="3.40.50.1820">
    <property type="entry name" value="alpha/beta hydrolase"/>
    <property type="match status" value="1"/>
</dbReference>
<dbReference type="InterPro" id="IPR029058">
    <property type="entry name" value="AB_hydrolase_fold"/>
</dbReference>
<reference evidence="4" key="2">
    <citation type="journal article" date="2024" name="Plant">
        <title>Genomic evolution and insights into agronomic trait innovations of Sesamum species.</title>
        <authorList>
            <person name="Miao H."/>
            <person name="Wang L."/>
            <person name="Qu L."/>
            <person name="Liu H."/>
            <person name="Sun Y."/>
            <person name="Le M."/>
            <person name="Wang Q."/>
            <person name="Wei S."/>
            <person name="Zheng Y."/>
            <person name="Lin W."/>
            <person name="Duan Y."/>
            <person name="Cao H."/>
            <person name="Xiong S."/>
            <person name="Wang X."/>
            <person name="Wei L."/>
            <person name="Li C."/>
            <person name="Ma Q."/>
            <person name="Ju M."/>
            <person name="Zhao R."/>
            <person name="Li G."/>
            <person name="Mu C."/>
            <person name="Tian Q."/>
            <person name="Mei H."/>
            <person name="Zhang T."/>
            <person name="Gao T."/>
            <person name="Zhang H."/>
        </authorList>
    </citation>
    <scope>NUCLEOTIDE SEQUENCE</scope>
    <source>
        <strain evidence="4">3651</strain>
    </source>
</reference>
<feature type="domain" description="Alpha/beta hydrolase fold-3" evidence="3">
    <location>
        <begin position="106"/>
        <end position="173"/>
    </location>
</feature>
<evidence type="ECO:0000313" key="5">
    <source>
        <dbReference type="Proteomes" id="UP001293254"/>
    </source>
</evidence>
<accession>A0AAE2CBF9</accession>
<feature type="chain" id="PRO_5042045966" evidence="2">
    <location>
        <begin position="31"/>
        <end position="198"/>
    </location>
</feature>
<dbReference type="AlphaFoldDB" id="A0AAE2CBF9"/>
<dbReference type="EMBL" id="JACGWO010000011">
    <property type="protein sequence ID" value="KAK4415967.1"/>
    <property type="molecule type" value="Genomic_DNA"/>
</dbReference>